<feature type="region of interest" description="Disordered" evidence="4">
    <location>
        <begin position="709"/>
        <end position="734"/>
    </location>
</feature>
<name>A0A0R3UB81_MESCO</name>
<dbReference type="PROSITE" id="PS50127">
    <property type="entry name" value="UBC_2"/>
    <property type="match status" value="1"/>
</dbReference>
<dbReference type="AlphaFoldDB" id="A0A0R3UB81"/>
<keyword evidence="2" id="KW-0833">Ubl conjugation pathway</keyword>
<keyword evidence="1" id="KW-0808">Transferase</keyword>
<dbReference type="CDD" id="cd23794">
    <property type="entry name" value="UBCc_UBE2F_UBE2M"/>
    <property type="match status" value="1"/>
</dbReference>
<dbReference type="SUPFAM" id="SSF54495">
    <property type="entry name" value="UBC-like"/>
    <property type="match status" value="1"/>
</dbReference>
<accession>A0A0R3UB81</accession>
<reference evidence="6 7" key="1">
    <citation type="submission" date="2018-10" db="EMBL/GenBank/DDBJ databases">
        <authorList>
            <consortium name="Pathogen Informatics"/>
        </authorList>
    </citation>
    <scope>NUCLEOTIDE SEQUENCE [LARGE SCALE GENOMIC DNA]</scope>
</reference>
<dbReference type="InterPro" id="IPR016135">
    <property type="entry name" value="UBQ-conjugating_enzyme/RWD"/>
</dbReference>
<organism evidence="6 7">
    <name type="scientific">Mesocestoides corti</name>
    <name type="common">Flatworm</name>
    <dbReference type="NCBI Taxonomy" id="53468"/>
    <lineage>
        <taxon>Eukaryota</taxon>
        <taxon>Metazoa</taxon>
        <taxon>Spiralia</taxon>
        <taxon>Lophotrochozoa</taxon>
        <taxon>Platyhelminthes</taxon>
        <taxon>Cestoda</taxon>
        <taxon>Eucestoda</taxon>
        <taxon>Cyclophyllidea</taxon>
        <taxon>Mesocestoididae</taxon>
        <taxon>Mesocestoides</taxon>
    </lineage>
</organism>
<feature type="domain" description="UBC core" evidence="5">
    <location>
        <begin position="544"/>
        <end position="693"/>
    </location>
</feature>
<dbReference type="PROSITE" id="PS00183">
    <property type="entry name" value="UBC_1"/>
    <property type="match status" value="1"/>
</dbReference>
<dbReference type="OrthoDB" id="9973183at2759"/>
<gene>
    <name evidence="6" type="ORF">MCOS_LOCUS4180</name>
</gene>
<dbReference type="PANTHER" id="PTHR24068">
    <property type="entry name" value="UBIQUITIN-CONJUGATING ENZYME E2"/>
    <property type="match status" value="1"/>
</dbReference>
<dbReference type="Pfam" id="PF00179">
    <property type="entry name" value="UQ_con"/>
    <property type="match status" value="1"/>
</dbReference>
<evidence type="ECO:0000256" key="1">
    <source>
        <dbReference type="ARBA" id="ARBA00022679"/>
    </source>
</evidence>
<evidence type="ECO:0000313" key="6">
    <source>
        <dbReference type="EMBL" id="VDD78177.1"/>
    </source>
</evidence>
<evidence type="ECO:0000259" key="5">
    <source>
        <dbReference type="PROSITE" id="PS50127"/>
    </source>
</evidence>
<dbReference type="GO" id="GO:0016740">
    <property type="term" value="F:transferase activity"/>
    <property type="evidence" value="ECO:0007669"/>
    <property type="project" value="UniProtKB-KW"/>
</dbReference>
<protein>
    <recommendedName>
        <fullName evidence="5">UBC core domain-containing protein</fullName>
    </recommendedName>
</protein>
<proteinExistence type="predicted"/>
<feature type="compositionally biased region" description="Acidic residues" evidence="4">
    <location>
        <begin position="711"/>
        <end position="731"/>
    </location>
</feature>
<dbReference type="EMBL" id="UXSR01001355">
    <property type="protein sequence ID" value="VDD78177.1"/>
    <property type="molecule type" value="Genomic_DNA"/>
</dbReference>
<keyword evidence="7" id="KW-1185">Reference proteome</keyword>
<dbReference type="Proteomes" id="UP000267029">
    <property type="component" value="Unassembled WGS sequence"/>
</dbReference>
<evidence type="ECO:0000256" key="4">
    <source>
        <dbReference type="SAM" id="MobiDB-lite"/>
    </source>
</evidence>
<sequence>MLFPSSCFPIQERGHGECGSGGAVFNENVLSYANVRYSVDSDSESRLSLRYRQRNTMRHFEVQRILIWPPTDGPTAGDHSVFYYCEYIGDYSWQRQHGSFYNALLSGDVMHSMQSHPESGQTSSVCPWYTLKEQKRLSSDSRSTSVYDISFLFTWNNLTEPHLTNDFCPWSYFDGGGTWNILGGLFCEQRHCNWTASTCTEVNLDGNYMALLCNNSCSVKDSDYDEESKDVDKEEGKEDDFAEERMQEDCGVEEAVSATQELYVCDVEEAERGEESLSGDEGEEVMECDLVHSREETHSSLSSITYESEENTWYSPFELSSDMDTLNNRLRPRWRWILRQTRWPFRFAPQQTVDLSMHEISIPTWRASAGRLISDVRNFCTRNRETKNLILLDPMASFALSPLSPLLNLMQHSVQPKAHLRGILWMTAVDALSPSYCVPIPRQGVDCEDEMKHPYPRPLYLRFLTVAAFVSNWFAWFSRIETYLSLGTSRFPPLLVFDPVAGQSIYTRSGRSTTANQHKVVEWRSPTCIIANQVLQLPQMSLSTTQRSYQKDVQQLYRMIEASTDGQASVIGVTEMSVVISLHPKFSYNAHADFTAKIRCPLAYPRDTPQVTFNTPIFHPNIDNPTGEVCLNLLNEWRSCYNLLDLIKALLYLIANPNFDSPISQFGSLNNRSLLAKKTMRLLAGLPVNGERFAPNKAWCEWAEANGCLPTDDEENDEDDEDDASSEEEDGGVQTTLAAALQDRNDVRDAAFAYGVGDVVVGEGLTSIKTWSR</sequence>
<feature type="active site" description="Glycyl thioester intermediate" evidence="3">
    <location>
        <position position="630"/>
    </location>
</feature>
<evidence type="ECO:0000256" key="3">
    <source>
        <dbReference type="PROSITE-ProRule" id="PRU10133"/>
    </source>
</evidence>
<evidence type="ECO:0000313" key="7">
    <source>
        <dbReference type="Proteomes" id="UP000267029"/>
    </source>
</evidence>
<evidence type="ECO:0000256" key="2">
    <source>
        <dbReference type="ARBA" id="ARBA00022786"/>
    </source>
</evidence>
<feature type="region of interest" description="Disordered" evidence="4">
    <location>
        <begin position="220"/>
        <end position="244"/>
    </location>
</feature>
<dbReference type="Gene3D" id="3.10.110.10">
    <property type="entry name" value="Ubiquitin Conjugating Enzyme"/>
    <property type="match status" value="1"/>
</dbReference>
<dbReference type="InterPro" id="IPR023313">
    <property type="entry name" value="UBQ-conjugating_AS"/>
</dbReference>
<dbReference type="SMART" id="SM00212">
    <property type="entry name" value="UBCc"/>
    <property type="match status" value="1"/>
</dbReference>
<dbReference type="InterPro" id="IPR000608">
    <property type="entry name" value="UBC"/>
</dbReference>
<dbReference type="STRING" id="53468.A0A0R3UB81"/>